<proteinExistence type="predicted"/>
<evidence type="ECO:0000256" key="1">
    <source>
        <dbReference type="SAM" id="Coils"/>
    </source>
</evidence>
<evidence type="ECO:0000313" key="2">
    <source>
        <dbReference type="EMBL" id="GEU30272.1"/>
    </source>
</evidence>
<accession>A0A6L2J0F5</accession>
<gene>
    <name evidence="2" type="ORF">Tci_002250</name>
</gene>
<feature type="coiled-coil region" evidence="1">
    <location>
        <begin position="134"/>
        <end position="161"/>
    </location>
</feature>
<protein>
    <submittedName>
        <fullName evidence="2">Uncharacterized protein</fullName>
    </submittedName>
</protein>
<keyword evidence="1" id="KW-0175">Coiled coil</keyword>
<dbReference type="EMBL" id="BKCJ010000144">
    <property type="protein sequence ID" value="GEU30272.1"/>
    <property type="molecule type" value="Genomic_DNA"/>
</dbReference>
<dbReference type="AlphaFoldDB" id="A0A6L2J0F5"/>
<sequence>KVKSSYEESLGEDASKQERRIDALYQDEYITLVNVQGDAEMFDVDDLGGEEAFVIEQEVVSTAATTVTTEELTLAQALKALNTSKPKVKGIVIHEQENPGKSTTTTTISKQQSQDKGKRIMIEDPVKPKKKDQIRLDEEAAKRLQAEFDEEERLARGKAQKEQEANIALIETWDDIHANIDADNNIYDYEILQAQEQEELSNAEKATLFQQLLEKQRKHFAAKRAKEKRNKPPTQAQKKKIICNYLKNMERYTLKQLKLKEFDEIQEMFDKAFRRIVDWKIYKEGKKSYYQIVRADRKTQMYMSVTPPHLGGGRILNIRGRYFIDQ</sequence>
<name>A0A6L2J0F5_TANCI</name>
<comment type="caution">
    <text evidence="2">The sequence shown here is derived from an EMBL/GenBank/DDBJ whole genome shotgun (WGS) entry which is preliminary data.</text>
</comment>
<organism evidence="2">
    <name type="scientific">Tanacetum cinerariifolium</name>
    <name type="common">Dalmatian daisy</name>
    <name type="synonym">Chrysanthemum cinerariifolium</name>
    <dbReference type="NCBI Taxonomy" id="118510"/>
    <lineage>
        <taxon>Eukaryota</taxon>
        <taxon>Viridiplantae</taxon>
        <taxon>Streptophyta</taxon>
        <taxon>Embryophyta</taxon>
        <taxon>Tracheophyta</taxon>
        <taxon>Spermatophyta</taxon>
        <taxon>Magnoliopsida</taxon>
        <taxon>eudicotyledons</taxon>
        <taxon>Gunneridae</taxon>
        <taxon>Pentapetalae</taxon>
        <taxon>asterids</taxon>
        <taxon>campanulids</taxon>
        <taxon>Asterales</taxon>
        <taxon>Asteraceae</taxon>
        <taxon>Asteroideae</taxon>
        <taxon>Anthemideae</taxon>
        <taxon>Anthemidinae</taxon>
        <taxon>Tanacetum</taxon>
    </lineage>
</organism>
<reference evidence="2" key="1">
    <citation type="journal article" date="2019" name="Sci. Rep.">
        <title>Draft genome of Tanacetum cinerariifolium, the natural source of mosquito coil.</title>
        <authorList>
            <person name="Yamashiro T."/>
            <person name="Shiraishi A."/>
            <person name="Satake H."/>
            <person name="Nakayama K."/>
        </authorList>
    </citation>
    <scope>NUCLEOTIDE SEQUENCE</scope>
</reference>
<feature type="non-terminal residue" evidence="2">
    <location>
        <position position="1"/>
    </location>
</feature>